<evidence type="ECO:0008006" key="4">
    <source>
        <dbReference type="Google" id="ProtNLM"/>
    </source>
</evidence>
<proteinExistence type="predicted"/>
<keyword evidence="1" id="KW-0812">Transmembrane</keyword>
<accession>A0A0R2XC61</accession>
<name>A0A0R2XC61_9BACT</name>
<comment type="caution">
    <text evidence="2">The sequence shown here is derived from an EMBL/GenBank/DDBJ whole genome shotgun (WGS) entry which is preliminary data.</text>
</comment>
<evidence type="ECO:0000313" key="2">
    <source>
        <dbReference type="EMBL" id="KRP33538.1"/>
    </source>
</evidence>
<sequence length="109" mass="11884">MKFALLVLGYAVSMAGSNLLFKVTASKSGVEWWLWFLAGNLAGFGCPILITYALREQSPQLVYAFTLGAGFVLLQLVAWWWFRAPVTGVQLAGLIFTVAGLVMLQLGRA</sequence>
<feature type="transmembrane region" description="Helical" evidence="1">
    <location>
        <begin position="61"/>
        <end position="82"/>
    </location>
</feature>
<feature type="transmembrane region" description="Helical" evidence="1">
    <location>
        <begin position="88"/>
        <end position="107"/>
    </location>
</feature>
<evidence type="ECO:0000313" key="3">
    <source>
        <dbReference type="Proteomes" id="UP000051220"/>
    </source>
</evidence>
<dbReference type="SUPFAM" id="SSF103481">
    <property type="entry name" value="Multidrug resistance efflux transporter EmrE"/>
    <property type="match status" value="1"/>
</dbReference>
<gene>
    <name evidence="2" type="ORF">ABS33_04315</name>
</gene>
<dbReference type="EMBL" id="LIDN01000122">
    <property type="protein sequence ID" value="KRP33538.1"/>
    <property type="molecule type" value="Genomic_DNA"/>
</dbReference>
<dbReference type="AlphaFoldDB" id="A0A0R2XC61"/>
<reference evidence="2 3" key="1">
    <citation type="submission" date="2015-10" db="EMBL/GenBank/DDBJ databases">
        <title>Metagenome-Assembled Genomes uncover a global brackish microbiome.</title>
        <authorList>
            <person name="Hugerth L.W."/>
            <person name="Larsson J."/>
            <person name="Alneberg J."/>
            <person name="Lindh M.V."/>
            <person name="Legrand C."/>
            <person name="Pinhassi J."/>
            <person name="Andersson A.F."/>
        </authorList>
    </citation>
    <scope>NUCLEOTIDE SEQUENCE [LARGE SCALE GENOMIC DNA]</scope>
    <source>
        <strain evidence="2">BACL9 MAG-120924-bin69</strain>
    </source>
</reference>
<protein>
    <recommendedName>
        <fullName evidence="4">EamA domain-containing protein</fullName>
    </recommendedName>
</protein>
<organism evidence="2 3">
    <name type="scientific">Verrucomicrobia subdivision 6 bacterium BACL9 MAG-120924-bin69</name>
    <dbReference type="NCBI Taxonomy" id="1655635"/>
    <lineage>
        <taxon>Bacteria</taxon>
        <taxon>Pseudomonadati</taxon>
        <taxon>Verrucomicrobiota</taxon>
        <taxon>Verrucomicrobiia</taxon>
        <taxon>Verrucomicrobiales</taxon>
        <taxon>Verrucomicrobia subdivision 6</taxon>
    </lineage>
</organism>
<feature type="transmembrane region" description="Helical" evidence="1">
    <location>
        <begin position="32"/>
        <end position="54"/>
    </location>
</feature>
<keyword evidence="1" id="KW-1133">Transmembrane helix</keyword>
<dbReference type="InterPro" id="IPR037185">
    <property type="entry name" value="EmrE-like"/>
</dbReference>
<dbReference type="Proteomes" id="UP000051220">
    <property type="component" value="Unassembled WGS sequence"/>
</dbReference>
<dbReference type="Gene3D" id="1.10.3730.20">
    <property type="match status" value="1"/>
</dbReference>
<keyword evidence="1" id="KW-0472">Membrane</keyword>
<evidence type="ECO:0000256" key="1">
    <source>
        <dbReference type="SAM" id="Phobius"/>
    </source>
</evidence>